<keyword evidence="1" id="KW-1133">Transmembrane helix</keyword>
<dbReference type="AlphaFoldDB" id="A0AAQ0GYN9"/>
<evidence type="ECO:0000256" key="1">
    <source>
        <dbReference type="SAM" id="Phobius"/>
    </source>
</evidence>
<dbReference type="PANTHER" id="PTHR35804">
    <property type="entry name" value="LYSINE EXPORTER LYSO"/>
    <property type="match status" value="1"/>
</dbReference>
<dbReference type="EMBL" id="QEPT01000006">
    <property type="protein sequence ID" value="RDE83496.1"/>
    <property type="molecule type" value="Genomic_DNA"/>
</dbReference>
<reference evidence="2 3" key="1">
    <citation type="submission" date="2018-05" db="EMBL/GenBank/DDBJ databases">
        <title>Draft Genome Sequences for a Diverse set of 7 Haemophilus Species.</title>
        <authorList>
            <person name="Nichols M."/>
            <person name="Topaz N."/>
            <person name="Wang X."/>
            <person name="Wang X."/>
            <person name="Boxrud D."/>
        </authorList>
    </citation>
    <scope>NUCLEOTIDE SEQUENCE [LARGE SCALE GENOMIC DNA]</scope>
    <source>
        <strain evidence="2 3">C2006002596</strain>
    </source>
</reference>
<sequence>MMQDMINGLLIVLIPMVLGYLLKVNNKSYIAKINHIVMFLLYIILFLMGYLLGQLDDLEHKLPIIGTTAVTLSAIILGSNMVGLMLYDRFNPAEPLKSQGKIDSRWHSLIDSLKLSGTVVIGTLCGFLFKSYLMLPTGINLYVLIVLIFFVGIQLRNNGISLKEALFNKRGFQTGMVFTFTSLLGGIIAAFVLAMPITQGLAFASGMGWYSLSSVVLTNAWGPVPGSIAFFNDLSREIVSLFVIPLFMRNFRSTAIGITGATAIDCTLPIIQKAGGIEVTPIAISFGFVTNILPPLLLVFFSSIPL</sequence>
<feature type="transmembrane region" description="Helical" evidence="1">
    <location>
        <begin position="283"/>
        <end position="304"/>
    </location>
</feature>
<protein>
    <submittedName>
        <fullName evidence="2">Lysine exporter LysO family protein</fullName>
    </submittedName>
</protein>
<keyword evidence="1" id="KW-0472">Membrane</keyword>
<dbReference type="GO" id="GO:0015661">
    <property type="term" value="F:L-lysine efflux transmembrane transporter activity"/>
    <property type="evidence" value="ECO:0007669"/>
    <property type="project" value="InterPro"/>
</dbReference>
<feature type="transmembrane region" description="Helical" evidence="1">
    <location>
        <begin position="251"/>
        <end position="271"/>
    </location>
</feature>
<name>A0AAQ0GYN9_HAEPA</name>
<dbReference type="PANTHER" id="PTHR35804:SF1">
    <property type="entry name" value="LYSINE EXPORTER LYSO"/>
    <property type="match status" value="1"/>
</dbReference>
<dbReference type="Proteomes" id="UP000253823">
    <property type="component" value="Unassembled WGS sequence"/>
</dbReference>
<feature type="transmembrane region" description="Helical" evidence="1">
    <location>
        <begin position="108"/>
        <end position="129"/>
    </location>
</feature>
<accession>A0AAQ0GYN9</accession>
<dbReference type="InterPro" id="IPR005642">
    <property type="entry name" value="LysO"/>
</dbReference>
<feature type="transmembrane region" description="Helical" evidence="1">
    <location>
        <begin position="176"/>
        <end position="197"/>
    </location>
</feature>
<feature type="transmembrane region" description="Helical" evidence="1">
    <location>
        <begin position="135"/>
        <end position="155"/>
    </location>
</feature>
<feature type="transmembrane region" description="Helical" evidence="1">
    <location>
        <begin position="34"/>
        <end position="52"/>
    </location>
</feature>
<organism evidence="2 3">
    <name type="scientific">Haemophilus parainfluenzae</name>
    <dbReference type="NCBI Taxonomy" id="729"/>
    <lineage>
        <taxon>Bacteria</taxon>
        <taxon>Pseudomonadati</taxon>
        <taxon>Pseudomonadota</taxon>
        <taxon>Gammaproteobacteria</taxon>
        <taxon>Pasteurellales</taxon>
        <taxon>Pasteurellaceae</taxon>
        <taxon>Haemophilus</taxon>
    </lineage>
</organism>
<feature type="transmembrane region" description="Helical" evidence="1">
    <location>
        <begin position="209"/>
        <end position="231"/>
    </location>
</feature>
<keyword evidence="1" id="KW-0812">Transmembrane</keyword>
<comment type="caution">
    <text evidence="2">The sequence shown here is derived from an EMBL/GenBank/DDBJ whole genome shotgun (WGS) entry which is preliminary data.</text>
</comment>
<evidence type="ECO:0000313" key="3">
    <source>
        <dbReference type="Proteomes" id="UP000253823"/>
    </source>
</evidence>
<dbReference type="Pfam" id="PF03956">
    <property type="entry name" value="Lys_export"/>
    <property type="match status" value="1"/>
</dbReference>
<dbReference type="GO" id="GO:0005886">
    <property type="term" value="C:plasma membrane"/>
    <property type="evidence" value="ECO:0007669"/>
    <property type="project" value="TreeGrafter"/>
</dbReference>
<feature type="transmembrane region" description="Helical" evidence="1">
    <location>
        <begin position="6"/>
        <end position="22"/>
    </location>
</feature>
<evidence type="ECO:0000313" key="2">
    <source>
        <dbReference type="EMBL" id="RDE83496.1"/>
    </source>
</evidence>
<proteinExistence type="predicted"/>
<feature type="transmembrane region" description="Helical" evidence="1">
    <location>
        <begin position="64"/>
        <end position="87"/>
    </location>
</feature>
<gene>
    <name evidence="2" type="ORF">DPV95_08070</name>
</gene>